<dbReference type="PANTHER" id="PTHR43591">
    <property type="entry name" value="METHYLTRANSFERASE"/>
    <property type="match status" value="1"/>
</dbReference>
<reference evidence="3" key="1">
    <citation type="journal article" date="2014" name="Genome Announc.">
        <title>De novo whole-genome sequence and genome annotation of Lichtheimia ramosa.</title>
        <authorList>
            <person name="Linde J."/>
            <person name="Schwartze V."/>
            <person name="Binder U."/>
            <person name="Lass-Florl C."/>
            <person name="Voigt K."/>
            <person name="Horn F."/>
        </authorList>
    </citation>
    <scope>NUCLEOTIDE SEQUENCE</scope>
    <source>
        <strain evidence="3">JMRC FSU:6197</strain>
    </source>
</reference>
<dbReference type="InterPro" id="IPR029063">
    <property type="entry name" value="SAM-dependent_MTases_sf"/>
</dbReference>
<dbReference type="SUPFAM" id="SSF53335">
    <property type="entry name" value="S-adenosyl-L-methionine-dependent methyltransferases"/>
    <property type="match status" value="1"/>
</dbReference>
<dbReference type="OrthoDB" id="2013972at2759"/>
<sequence>MTDITSKPRRRSWFQKNGGLTSFFMTGTGTPSSNRDSCPPTMTQQPTALPSPPSGSQSMDMESDIGATKSTLASRISKAARRGLKRIPTSVDLQRRLDDTSDSSSSHKRSKVIPLTAPCTPPSEEDKKLDDSMDDDTFITTNEAEADRIQFKSDLIRLAFDGEFPIPIDFQELHGGKILDIGCGPGSYCMEIAERYPHVDVYGIDIVDIFPLSPLHTNCTFLVINALDEKSLFDQFDEESLDFIHIRFMSLSFTKEQYKRVVNNCWKLLKPGGYLELLEMDMMIYSPGPTTEEMNHDSKYLSTIVSHAFILIYDHV</sequence>
<feature type="region of interest" description="Disordered" evidence="1">
    <location>
        <begin position="90"/>
        <end position="133"/>
    </location>
</feature>
<gene>
    <name evidence="3" type="ORF">LRAMOSA06006</name>
</gene>
<name>A0A077X496_9FUNG</name>
<dbReference type="GO" id="GO:0008168">
    <property type="term" value="F:methyltransferase activity"/>
    <property type="evidence" value="ECO:0007669"/>
    <property type="project" value="TreeGrafter"/>
</dbReference>
<accession>A0A077X496</accession>
<dbReference type="Pfam" id="PF13649">
    <property type="entry name" value="Methyltransf_25"/>
    <property type="match status" value="1"/>
</dbReference>
<feature type="compositionally biased region" description="Polar residues" evidence="1">
    <location>
        <begin position="14"/>
        <end position="60"/>
    </location>
</feature>
<dbReference type="EMBL" id="LK023385">
    <property type="protein sequence ID" value="CDS13832.1"/>
    <property type="molecule type" value="Genomic_DNA"/>
</dbReference>
<proteinExistence type="predicted"/>
<protein>
    <recommendedName>
        <fullName evidence="2">Methyltransferase domain-containing protein</fullName>
    </recommendedName>
</protein>
<evidence type="ECO:0000313" key="3">
    <source>
        <dbReference type="EMBL" id="CDS13832.1"/>
    </source>
</evidence>
<organism evidence="3">
    <name type="scientific">Lichtheimia ramosa</name>
    <dbReference type="NCBI Taxonomy" id="688394"/>
    <lineage>
        <taxon>Eukaryota</taxon>
        <taxon>Fungi</taxon>
        <taxon>Fungi incertae sedis</taxon>
        <taxon>Mucoromycota</taxon>
        <taxon>Mucoromycotina</taxon>
        <taxon>Mucoromycetes</taxon>
        <taxon>Mucorales</taxon>
        <taxon>Lichtheimiaceae</taxon>
        <taxon>Lichtheimia</taxon>
    </lineage>
</organism>
<evidence type="ECO:0000259" key="2">
    <source>
        <dbReference type="Pfam" id="PF13649"/>
    </source>
</evidence>
<dbReference type="InterPro" id="IPR041698">
    <property type="entry name" value="Methyltransf_25"/>
</dbReference>
<feature type="region of interest" description="Disordered" evidence="1">
    <location>
        <begin position="1"/>
        <end position="65"/>
    </location>
</feature>
<feature type="domain" description="Methyltransferase" evidence="2">
    <location>
        <begin position="178"/>
        <end position="273"/>
    </location>
</feature>
<evidence type="ECO:0000256" key="1">
    <source>
        <dbReference type="SAM" id="MobiDB-lite"/>
    </source>
</evidence>
<dbReference type="Gene3D" id="3.40.50.150">
    <property type="entry name" value="Vaccinia Virus protein VP39"/>
    <property type="match status" value="1"/>
</dbReference>
<dbReference type="CDD" id="cd02440">
    <property type="entry name" value="AdoMet_MTases"/>
    <property type="match status" value="1"/>
</dbReference>
<dbReference type="AlphaFoldDB" id="A0A077X496"/>
<dbReference type="PANTHER" id="PTHR43591:SF24">
    <property type="entry name" value="2-METHOXY-6-POLYPRENYL-1,4-BENZOQUINOL METHYLASE, MITOCHONDRIAL"/>
    <property type="match status" value="1"/>
</dbReference>